<evidence type="ECO:0000256" key="1">
    <source>
        <dbReference type="SAM" id="MobiDB-lite"/>
    </source>
</evidence>
<dbReference type="Proteomes" id="UP000535890">
    <property type="component" value="Unassembled WGS sequence"/>
</dbReference>
<reference evidence="3 4" key="1">
    <citation type="submission" date="2020-07" db="EMBL/GenBank/DDBJ databases">
        <title>Sequencing the genomes of 1000 actinobacteria strains.</title>
        <authorList>
            <person name="Klenk H.-P."/>
        </authorList>
    </citation>
    <scope>NUCLEOTIDE SEQUENCE [LARGE SCALE GENOMIC DNA]</scope>
    <source>
        <strain evidence="3 4">DSM 45772</strain>
    </source>
</reference>
<protein>
    <submittedName>
        <fullName evidence="3">GNAT superfamily N-acetyltransferase</fullName>
    </submittedName>
</protein>
<organism evidence="3 4">
    <name type="scientific">Actinomycetospora corticicola</name>
    <dbReference type="NCBI Taxonomy" id="663602"/>
    <lineage>
        <taxon>Bacteria</taxon>
        <taxon>Bacillati</taxon>
        <taxon>Actinomycetota</taxon>
        <taxon>Actinomycetes</taxon>
        <taxon>Pseudonocardiales</taxon>
        <taxon>Pseudonocardiaceae</taxon>
        <taxon>Actinomycetospora</taxon>
    </lineage>
</organism>
<keyword evidence="3" id="KW-0808">Transferase</keyword>
<proteinExistence type="predicted"/>
<dbReference type="CDD" id="cd04301">
    <property type="entry name" value="NAT_SF"/>
    <property type="match status" value="1"/>
</dbReference>
<feature type="region of interest" description="Disordered" evidence="1">
    <location>
        <begin position="171"/>
        <end position="202"/>
    </location>
</feature>
<keyword evidence="4" id="KW-1185">Reference proteome</keyword>
<sequence length="202" mass="22860">MLVTTTYLEQTSPDQLRPAATPAEPLEIVRAEDPSPEFSRFLYTAVGGPWTWTDKLGFTWNDWYLHITQEGRETWVAHHRGTPAGFAELQAVPTDGGTEVEIESFGLLPHAIGRGFGGHLLTRALTEAWRLDGRWDDLAPVTRVWLHTCTLDSPHARRNYERRGLVAYDARTEEQPDLDPPGPWPHAYADTSAPIRDVRDHR</sequence>
<evidence type="ECO:0000313" key="4">
    <source>
        <dbReference type="Proteomes" id="UP000535890"/>
    </source>
</evidence>
<dbReference type="GO" id="GO:0016747">
    <property type="term" value="F:acyltransferase activity, transferring groups other than amino-acyl groups"/>
    <property type="evidence" value="ECO:0007669"/>
    <property type="project" value="InterPro"/>
</dbReference>
<dbReference type="AlphaFoldDB" id="A0A7Y9DZR4"/>
<dbReference type="Gene3D" id="3.40.630.30">
    <property type="match status" value="1"/>
</dbReference>
<name>A0A7Y9DZR4_9PSEU</name>
<dbReference type="RefSeq" id="WP_179795813.1">
    <property type="nucleotide sequence ID" value="NZ_BAABHP010000006.1"/>
</dbReference>
<feature type="domain" description="N-acetyltransferase" evidence="2">
    <location>
        <begin position="26"/>
        <end position="194"/>
    </location>
</feature>
<dbReference type="PROSITE" id="PS51186">
    <property type="entry name" value="GNAT"/>
    <property type="match status" value="1"/>
</dbReference>
<dbReference type="EMBL" id="JACCBN010000001">
    <property type="protein sequence ID" value="NYD38356.1"/>
    <property type="molecule type" value="Genomic_DNA"/>
</dbReference>
<accession>A0A7Y9DZR4</accession>
<evidence type="ECO:0000259" key="2">
    <source>
        <dbReference type="PROSITE" id="PS51186"/>
    </source>
</evidence>
<dbReference type="InterPro" id="IPR000182">
    <property type="entry name" value="GNAT_dom"/>
</dbReference>
<dbReference type="InterPro" id="IPR016181">
    <property type="entry name" value="Acyl_CoA_acyltransferase"/>
</dbReference>
<evidence type="ECO:0000313" key="3">
    <source>
        <dbReference type="EMBL" id="NYD38356.1"/>
    </source>
</evidence>
<dbReference type="SUPFAM" id="SSF55729">
    <property type="entry name" value="Acyl-CoA N-acyltransferases (Nat)"/>
    <property type="match status" value="1"/>
</dbReference>
<dbReference type="Pfam" id="PF00583">
    <property type="entry name" value="Acetyltransf_1"/>
    <property type="match status" value="1"/>
</dbReference>
<comment type="caution">
    <text evidence="3">The sequence shown here is derived from an EMBL/GenBank/DDBJ whole genome shotgun (WGS) entry which is preliminary data.</text>
</comment>
<gene>
    <name evidence="3" type="ORF">BJ983_004458</name>
</gene>